<proteinExistence type="predicted"/>
<sequence length="47" mass="5832">MRKIQRKSFSELVKENKRELLEDPIAMKVIEERLEARLEMRRFREAK</sequence>
<dbReference type="RefSeq" id="WP_404315421.1">
    <property type="nucleotide sequence ID" value="NZ_JAUIYO010000002.1"/>
</dbReference>
<gene>
    <name evidence="1" type="ORF">QYG89_05605</name>
</gene>
<accession>A0ABW8I828</accession>
<comment type="caution">
    <text evidence="1">The sequence shown here is derived from an EMBL/GenBank/DDBJ whole genome shotgun (WGS) entry which is preliminary data.</text>
</comment>
<evidence type="ECO:0000313" key="1">
    <source>
        <dbReference type="EMBL" id="MFK2825160.1"/>
    </source>
</evidence>
<dbReference type="InterPro" id="IPR025004">
    <property type="entry name" value="SenN/SenS"/>
</dbReference>
<dbReference type="Pfam" id="PF13040">
    <property type="entry name" value="Fur_reg_FbpB"/>
    <property type="match status" value="1"/>
</dbReference>
<dbReference type="EMBL" id="JAUIYO010000002">
    <property type="protein sequence ID" value="MFK2825160.1"/>
    <property type="molecule type" value="Genomic_DNA"/>
</dbReference>
<name>A0ABW8I828_9BACI</name>
<organism evidence="1 2">
    <name type="scientific">Bacillus lumedeiriae</name>
    <dbReference type="NCBI Taxonomy" id="3058829"/>
    <lineage>
        <taxon>Bacteria</taxon>
        <taxon>Bacillati</taxon>
        <taxon>Bacillota</taxon>
        <taxon>Bacilli</taxon>
        <taxon>Bacillales</taxon>
        <taxon>Bacillaceae</taxon>
        <taxon>Bacillus</taxon>
    </lineage>
</organism>
<evidence type="ECO:0000313" key="2">
    <source>
        <dbReference type="Proteomes" id="UP001619911"/>
    </source>
</evidence>
<keyword evidence="2" id="KW-1185">Reference proteome</keyword>
<reference evidence="1 2" key="1">
    <citation type="submission" date="2023-07" db="EMBL/GenBank/DDBJ databases">
        <title>Bacillus lucianemedeirus sp. nov, a new species isolated from an immunobiological production facility.</title>
        <authorList>
            <person name="Costa L.V."/>
            <person name="Miranda R.V.S.L."/>
            <person name="Brandao M.L.L."/>
            <person name="Reis C.M.F."/>
            <person name="Frazao A.M."/>
            <person name="Cruz F.V."/>
            <person name="Baio P.V.P."/>
            <person name="Veras J.F.C."/>
            <person name="Ramos J.N."/>
            <person name="Vieira V."/>
        </authorList>
    </citation>
    <scope>NUCLEOTIDE SEQUENCE [LARGE SCALE GENOMIC DNA]</scope>
    <source>
        <strain evidence="1 2">B190/17</strain>
    </source>
</reference>
<dbReference type="Proteomes" id="UP001619911">
    <property type="component" value="Unassembled WGS sequence"/>
</dbReference>
<protein>
    <submittedName>
        <fullName evidence="1">FbpB family small basic protein</fullName>
    </submittedName>
</protein>